<comment type="similarity">
    <text evidence="1 5 6">Belongs to the peptidase S8 family.</text>
</comment>
<evidence type="ECO:0000256" key="2">
    <source>
        <dbReference type="ARBA" id="ARBA00022670"/>
    </source>
</evidence>
<feature type="active site" description="Charge relay system" evidence="5">
    <location>
        <position position="669"/>
    </location>
</feature>
<dbReference type="InterPro" id="IPR000209">
    <property type="entry name" value="Peptidase_S8/S53_dom"/>
</dbReference>
<feature type="domain" description="Peptidase S8/S53" evidence="8">
    <location>
        <begin position="663"/>
        <end position="914"/>
    </location>
</feature>
<dbReference type="PANTHER" id="PTHR43399:SF4">
    <property type="entry name" value="CELL WALL-ASSOCIATED PROTEASE"/>
    <property type="match status" value="1"/>
</dbReference>
<dbReference type="InterPro" id="IPR023827">
    <property type="entry name" value="Peptidase_S8_Asp-AS"/>
</dbReference>
<keyword evidence="2 5" id="KW-0645">Protease</keyword>
<dbReference type="GO" id="GO:0004252">
    <property type="term" value="F:serine-type endopeptidase activity"/>
    <property type="evidence" value="ECO:0007669"/>
    <property type="project" value="UniProtKB-UniRule"/>
</dbReference>
<feature type="signal peptide" evidence="7">
    <location>
        <begin position="1"/>
        <end position="15"/>
    </location>
</feature>
<dbReference type="CDD" id="cd00306">
    <property type="entry name" value="Peptidases_S8_S53"/>
    <property type="match status" value="1"/>
</dbReference>
<evidence type="ECO:0000256" key="6">
    <source>
        <dbReference type="RuleBase" id="RU003355"/>
    </source>
</evidence>
<dbReference type="InterPro" id="IPR015500">
    <property type="entry name" value="Peptidase_S8_subtilisin-rel"/>
</dbReference>
<proteinExistence type="inferred from homology"/>
<gene>
    <name evidence="10" type="ORF">PCL_00505</name>
</gene>
<reference evidence="10 11" key="1">
    <citation type="journal article" date="2016" name="Front. Microbiol.">
        <title>Genome and transcriptome sequences reveal the specific parasitism of the nematophagous Purpureocillium lilacinum 36-1.</title>
        <authorList>
            <person name="Xie J."/>
            <person name="Li S."/>
            <person name="Mo C."/>
            <person name="Xiao X."/>
            <person name="Peng D."/>
            <person name="Wang G."/>
            <person name="Xiao Y."/>
        </authorList>
    </citation>
    <scope>NUCLEOTIDE SEQUENCE [LARGE SCALE GENOMIC DNA]</scope>
    <source>
        <strain evidence="10 11">36-1</strain>
    </source>
</reference>
<dbReference type="EMBL" id="LCWV01000011">
    <property type="protein sequence ID" value="PWI69593.1"/>
    <property type="molecule type" value="Genomic_DNA"/>
</dbReference>
<dbReference type="InterPro" id="IPR023828">
    <property type="entry name" value="Peptidase_S8_Ser-AS"/>
</dbReference>
<evidence type="ECO:0000313" key="10">
    <source>
        <dbReference type="EMBL" id="PWI69593.1"/>
    </source>
</evidence>
<dbReference type="SUPFAM" id="SSF52743">
    <property type="entry name" value="Subtilisin-like"/>
    <property type="match status" value="1"/>
</dbReference>
<dbReference type="PRINTS" id="PR00723">
    <property type="entry name" value="SUBTILISIN"/>
</dbReference>
<feature type="chain" id="PRO_5015452011" evidence="7">
    <location>
        <begin position="16"/>
        <end position="984"/>
    </location>
</feature>
<dbReference type="Proteomes" id="UP000245956">
    <property type="component" value="Unassembled WGS sequence"/>
</dbReference>
<evidence type="ECO:0000256" key="4">
    <source>
        <dbReference type="ARBA" id="ARBA00022825"/>
    </source>
</evidence>
<dbReference type="GO" id="GO:0006508">
    <property type="term" value="P:proteolysis"/>
    <property type="evidence" value="ECO:0007669"/>
    <property type="project" value="UniProtKB-KW"/>
</dbReference>
<dbReference type="PANTHER" id="PTHR43399">
    <property type="entry name" value="SUBTILISIN-RELATED"/>
    <property type="match status" value="1"/>
</dbReference>
<dbReference type="Gene3D" id="3.40.50.200">
    <property type="entry name" value="Peptidase S8/S53 domain"/>
    <property type="match status" value="1"/>
</dbReference>
<feature type="active site" description="Charge relay system" evidence="5">
    <location>
        <position position="895"/>
    </location>
</feature>
<dbReference type="InterPro" id="IPR051048">
    <property type="entry name" value="Peptidase_S8/S53_subtilisin"/>
</dbReference>
<dbReference type="PROSITE" id="PS00138">
    <property type="entry name" value="SUBTILASE_SER"/>
    <property type="match status" value="1"/>
</dbReference>
<evidence type="ECO:0000256" key="7">
    <source>
        <dbReference type="SAM" id="SignalP"/>
    </source>
</evidence>
<dbReference type="PROSITE" id="PS51892">
    <property type="entry name" value="SUBTILASE"/>
    <property type="match status" value="1"/>
</dbReference>
<keyword evidence="4 5" id="KW-0720">Serine protease</keyword>
<feature type="domain" description="DUF7580" evidence="9">
    <location>
        <begin position="194"/>
        <end position="518"/>
    </location>
</feature>
<keyword evidence="7" id="KW-0732">Signal</keyword>
<sequence>MKWSAGGNMMHITLALELPTAISSASQAIAKALCLREDEKVKRRCQGLKQSELKALKRTLAQISCEIERLRSSQAEFALYLDKIASSLDEVLESEYCLSRSGDISPVFNPGLARYQTLATFAAILAHRPADFEVIEAIRVGVADKLSRLSYLLEEFCDVLDDPDPDDLEASHIHESTSQRSFPSPRIAIGAFPDVRSLAENLHDILHKYWPCHQTHHDHSGTLGQCDRANMQLDPQWIIRGSEERRFFMILTGADITQECRIHLSETLAGGGDDDLLCLLRHDECKECCLFLMADTSGQLWENANTVLDLQLHIQSDPRKPAEYKLLSLRQLLQALEPSYAAKRVIGMILARSLLVLLNGPWVGNSLSMDDVFVFCQFEHGEPRPFFDKVFVSTRFGKSINTPPVRRPRNAHPFPAIQALGILIAEVELADDLEGIYRDVSPKDKVQKPGQIAMMLFREAQKRLPGGAGVLRAIRFCQERSSLEKYVYRTTSGFLQEDADFVKDYYLNIVRPLEEDLVVGANWSWDEINWNQSRELDDCGIAKIITRPAPGAVVGSRGNKMVNTLPALMEESDHCPTPNLHQQRLQLQNRIDADVVFDAGSCALASDEVYADNSPLALLLSKLISTHSSLTTDDWFAELKDVHKNLNRDRMDSLSEEELEDLVKVAVIDTGIDLSHPEFQAVLKSGQLDPGIDLVDQGKTISDEDGHGTHVCHTLLQTAPYAKLYPMRVFRTSTREASTPGLIKQVRNCDRAPCLVRYAFHDFNSHGYQAIFHAIETWDVDIISMSFAFEQEEVAIKEALYHAKSRVSQKNVLMFAAASNNRSLRVEPIGYPARAMDRVICVNSSTVDMKRSSFSPKGIPGQPNLSVVGENVDAAWPVSGAGETQMSRRRMSGTSCATPIVAGIAAMILDFAKKDLPELRSLPKWDAMKGELWDTYGMRSVLKKCMTDKTRDESYSFIKPWRLLKETDVAIAVKIIEALERKYR</sequence>
<evidence type="ECO:0000256" key="3">
    <source>
        <dbReference type="ARBA" id="ARBA00022801"/>
    </source>
</evidence>
<evidence type="ECO:0000256" key="5">
    <source>
        <dbReference type="PROSITE-ProRule" id="PRU01240"/>
    </source>
</evidence>
<comment type="caution">
    <text evidence="10">The sequence shown here is derived from an EMBL/GenBank/DDBJ whole genome shotgun (WGS) entry which is preliminary data.</text>
</comment>
<accession>A0A2U3E538</accession>
<dbReference type="Pfam" id="PF24476">
    <property type="entry name" value="DUF7580"/>
    <property type="match status" value="1"/>
</dbReference>
<dbReference type="Pfam" id="PF00082">
    <property type="entry name" value="Peptidase_S8"/>
    <property type="match status" value="1"/>
</dbReference>
<feature type="active site" description="Charge relay system" evidence="5">
    <location>
        <position position="707"/>
    </location>
</feature>
<evidence type="ECO:0000259" key="9">
    <source>
        <dbReference type="Pfam" id="PF24476"/>
    </source>
</evidence>
<dbReference type="AlphaFoldDB" id="A0A2U3E538"/>
<name>A0A2U3E538_PURLI</name>
<evidence type="ECO:0000313" key="11">
    <source>
        <dbReference type="Proteomes" id="UP000245956"/>
    </source>
</evidence>
<keyword evidence="3 5" id="KW-0378">Hydrolase</keyword>
<dbReference type="InterPro" id="IPR056002">
    <property type="entry name" value="DUF7580"/>
</dbReference>
<protein>
    <submittedName>
        <fullName evidence="10">Uncharacterized protein</fullName>
    </submittedName>
</protein>
<organism evidence="10 11">
    <name type="scientific">Purpureocillium lilacinum</name>
    <name type="common">Paecilomyces lilacinus</name>
    <dbReference type="NCBI Taxonomy" id="33203"/>
    <lineage>
        <taxon>Eukaryota</taxon>
        <taxon>Fungi</taxon>
        <taxon>Dikarya</taxon>
        <taxon>Ascomycota</taxon>
        <taxon>Pezizomycotina</taxon>
        <taxon>Sordariomycetes</taxon>
        <taxon>Hypocreomycetidae</taxon>
        <taxon>Hypocreales</taxon>
        <taxon>Ophiocordycipitaceae</taxon>
        <taxon>Purpureocillium</taxon>
    </lineage>
</organism>
<dbReference type="PROSITE" id="PS00136">
    <property type="entry name" value="SUBTILASE_ASP"/>
    <property type="match status" value="1"/>
</dbReference>
<evidence type="ECO:0000256" key="1">
    <source>
        <dbReference type="ARBA" id="ARBA00011073"/>
    </source>
</evidence>
<dbReference type="InterPro" id="IPR036852">
    <property type="entry name" value="Peptidase_S8/S53_dom_sf"/>
</dbReference>
<evidence type="ECO:0000259" key="8">
    <source>
        <dbReference type="Pfam" id="PF00082"/>
    </source>
</evidence>